<protein>
    <submittedName>
        <fullName evidence="2">Uncharacterized protein</fullName>
    </submittedName>
</protein>
<keyword evidence="1" id="KW-0812">Transmembrane</keyword>
<reference evidence="2" key="1">
    <citation type="submission" date="2015-11" db="EMBL/GenBank/DDBJ databases">
        <title>De novo transcriptome assembly of four potential Pierce s Disease insect vectors from Arizona vineyards.</title>
        <authorList>
            <person name="Tassone E.E."/>
        </authorList>
    </citation>
    <scope>NUCLEOTIDE SEQUENCE</scope>
</reference>
<feature type="transmembrane region" description="Helical" evidence="1">
    <location>
        <begin position="205"/>
        <end position="229"/>
    </location>
</feature>
<keyword evidence="1" id="KW-1133">Transmembrane helix</keyword>
<feature type="transmembrane region" description="Helical" evidence="1">
    <location>
        <begin position="264"/>
        <end position="287"/>
    </location>
</feature>
<evidence type="ECO:0000256" key="1">
    <source>
        <dbReference type="SAM" id="Phobius"/>
    </source>
</evidence>
<organism evidence="2">
    <name type="scientific">Graphocephala atropunctata</name>
    <dbReference type="NCBI Taxonomy" id="36148"/>
    <lineage>
        <taxon>Eukaryota</taxon>
        <taxon>Metazoa</taxon>
        <taxon>Ecdysozoa</taxon>
        <taxon>Arthropoda</taxon>
        <taxon>Hexapoda</taxon>
        <taxon>Insecta</taxon>
        <taxon>Pterygota</taxon>
        <taxon>Neoptera</taxon>
        <taxon>Paraneoptera</taxon>
        <taxon>Hemiptera</taxon>
        <taxon>Auchenorrhyncha</taxon>
        <taxon>Membracoidea</taxon>
        <taxon>Cicadellidae</taxon>
        <taxon>Cicadellinae</taxon>
        <taxon>Cicadellini</taxon>
        <taxon>Graphocephala</taxon>
    </lineage>
</organism>
<evidence type="ECO:0000313" key="2">
    <source>
        <dbReference type="EMBL" id="JAT11697.1"/>
    </source>
</evidence>
<feature type="non-terminal residue" evidence="2">
    <location>
        <position position="329"/>
    </location>
</feature>
<gene>
    <name evidence="2" type="ORF">g.37985</name>
</gene>
<proteinExistence type="predicted"/>
<name>A0A1B6KJR0_9HEMI</name>
<keyword evidence="1" id="KW-0472">Membrane</keyword>
<accession>A0A1B6KJR0</accession>
<dbReference type="AlphaFoldDB" id="A0A1B6KJR0"/>
<sequence length="329" mass="36670">MSVFSSTMTEGAKTREAVFRRSASSSNGTSEFYKSSEIDRDLPMTVVPANDGTLMPKTVIVTGRSETVEFLEKERNPQTTERFLPRSVNSYDSEGVEFLSSTPDRPVAATAAYIKTVNVFAQTDPNTPREPVNVQIGPVTNVQVNLVSTNKHASDVRLESELEEIVEKYVKPNFLHSQNKVTDHVIVHGEGNNTASNVLRLESKWYYVTVTLVALSGLVCIASAMAFFLKHVWSSPENPDSQTSKSLNPSTGKNYEVMIFHKSWWYVTIVLISLLCINLISTVMFSFNKYKTSGDNSQYVTADVDTVPREFLLGAPRIINRSIWLAQPP</sequence>
<dbReference type="EMBL" id="GEBQ01028280">
    <property type="protein sequence ID" value="JAT11697.1"/>
    <property type="molecule type" value="Transcribed_RNA"/>
</dbReference>